<dbReference type="AlphaFoldDB" id="A0A830HFJ8"/>
<dbReference type="EMBL" id="BNJQ01000010">
    <property type="protein sequence ID" value="GHP05512.1"/>
    <property type="molecule type" value="Genomic_DNA"/>
</dbReference>
<proteinExistence type="predicted"/>
<gene>
    <name evidence="2" type="ORF">PPROV_000426200</name>
</gene>
<comment type="caution">
    <text evidence="2">The sequence shown here is derived from an EMBL/GenBank/DDBJ whole genome shotgun (WGS) entry which is preliminary data.</text>
</comment>
<feature type="region of interest" description="Disordered" evidence="1">
    <location>
        <begin position="46"/>
        <end position="87"/>
    </location>
</feature>
<dbReference type="Proteomes" id="UP000660262">
    <property type="component" value="Unassembled WGS sequence"/>
</dbReference>
<evidence type="ECO:0000313" key="3">
    <source>
        <dbReference type="Proteomes" id="UP000660262"/>
    </source>
</evidence>
<reference evidence="2" key="1">
    <citation type="submission" date="2020-10" db="EMBL/GenBank/DDBJ databases">
        <title>Unveiling of a novel bifunctional photoreceptor, Dualchrome1, isolated from a cosmopolitan green alga.</title>
        <authorList>
            <person name="Suzuki S."/>
            <person name="Kawachi M."/>
        </authorList>
    </citation>
    <scope>NUCLEOTIDE SEQUENCE</scope>
    <source>
        <strain evidence="2">NIES 2893</strain>
    </source>
</reference>
<evidence type="ECO:0000313" key="2">
    <source>
        <dbReference type="EMBL" id="GHP05512.1"/>
    </source>
</evidence>
<protein>
    <submittedName>
        <fullName evidence="2">Uncharacterized protein</fullName>
    </submittedName>
</protein>
<feature type="compositionally biased region" description="Basic and acidic residues" evidence="1">
    <location>
        <begin position="56"/>
        <end position="71"/>
    </location>
</feature>
<keyword evidence="3" id="KW-1185">Reference proteome</keyword>
<dbReference type="OrthoDB" id="10554119at2759"/>
<accession>A0A830HFJ8</accession>
<dbReference type="Pfam" id="PF08856">
    <property type="entry name" value="DUF1826"/>
    <property type="match status" value="1"/>
</dbReference>
<name>A0A830HFJ8_9CHLO</name>
<dbReference type="InterPro" id="IPR014955">
    <property type="entry name" value="DUF1826"/>
</dbReference>
<feature type="compositionally biased region" description="Basic residues" evidence="1">
    <location>
        <begin position="46"/>
        <end position="55"/>
    </location>
</feature>
<evidence type="ECO:0000256" key="1">
    <source>
        <dbReference type="SAM" id="MobiDB-lite"/>
    </source>
</evidence>
<sequence length="307" mass="34036">MPCETFASPAVPVPVCDSHEVLPVSVMKHDIMVGVDACCAAHHHNHHHHHHHHHQQAHEAHTAVCEHDHRGQHISPSALPLTMPPPPPPVKRIALPALAKHAEDAREAMRARLERTGNELIAPFDAHAFLPPHVLADRAHAAAELRAQLRLEYFLSPVEALDAVYDDTLDVAATHATAHLEGCAITVSLIRRTMCPLLHVDYVNQRAFCTLLGRGTEWLADPKAPEVEAIVSVIQKAMQHQDYTTANNLKEKLIMDPRVTFNSASERETVLIRGAKWPGFEAEAPLHRSPQLSHQDKFRLVVKVDGV</sequence>
<organism evidence="2 3">
    <name type="scientific">Pycnococcus provasolii</name>
    <dbReference type="NCBI Taxonomy" id="41880"/>
    <lineage>
        <taxon>Eukaryota</taxon>
        <taxon>Viridiplantae</taxon>
        <taxon>Chlorophyta</taxon>
        <taxon>Pseudoscourfieldiophyceae</taxon>
        <taxon>Pseudoscourfieldiales</taxon>
        <taxon>Pycnococcaceae</taxon>
        <taxon>Pycnococcus</taxon>
    </lineage>
</organism>